<organism evidence="4 5">
    <name type="scientific">Pseudoalteromonas ulvae</name>
    <dbReference type="NCBI Taxonomy" id="107327"/>
    <lineage>
        <taxon>Bacteria</taxon>
        <taxon>Pseudomonadati</taxon>
        <taxon>Pseudomonadota</taxon>
        <taxon>Gammaproteobacteria</taxon>
        <taxon>Alteromonadales</taxon>
        <taxon>Pseudoalteromonadaceae</taxon>
        <taxon>Pseudoalteromonas</taxon>
    </lineage>
</organism>
<feature type="transmembrane region" description="Helical" evidence="2">
    <location>
        <begin position="6"/>
        <end position="31"/>
    </location>
</feature>
<dbReference type="Pfam" id="PF01595">
    <property type="entry name" value="CNNM"/>
    <property type="match status" value="1"/>
</dbReference>
<comment type="caution">
    <text evidence="4">The sequence shown here is derived from an EMBL/GenBank/DDBJ whole genome shotgun (WGS) entry which is preliminary data.</text>
</comment>
<keyword evidence="1 2" id="KW-0472">Membrane</keyword>
<keyword evidence="1 2" id="KW-0812">Transmembrane</keyword>
<accession>A0A2C9ZZB6</accession>
<evidence type="ECO:0000313" key="4">
    <source>
        <dbReference type="EMBL" id="OUL56107.1"/>
    </source>
</evidence>
<name>A0A2C9ZZB6_PSEDV</name>
<dbReference type="RefSeq" id="WP_086745620.1">
    <property type="nucleotide sequence ID" value="NZ_MWPV01000007.1"/>
</dbReference>
<proteinExistence type="predicted"/>
<evidence type="ECO:0000256" key="2">
    <source>
        <dbReference type="SAM" id="Phobius"/>
    </source>
</evidence>
<dbReference type="InterPro" id="IPR045095">
    <property type="entry name" value="ACDP"/>
</dbReference>
<keyword evidence="1 2" id="KW-1133">Transmembrane helix</keyword>
<gene>
    <name evidence="4" type="ORF">B1199_18465</name>
</gene>
<dbReference type="PANTHER" id="PTHR12064">
    <property type="entry name" value="METAL TRANSPORTER CNNM"/>
    <property type="match status" value="1"/>
</dbReference>
<dbReference type="GO" id="GO:0016020">
    <property type="term" value="C:membrane"/>
    <property type="evidence" value="ECO:0007669"/>
    <property type="project" value="UniProtKB-UniRule"/>
</dbReference>
<evidence type="ECO:0000259" key="3">
    <source>
        <dbReference type="PROSITE" id="PS51846"/>
    </source>
</evidence>
<evidence type="ECO:0000313" key="5">
    <source>
        <dbReference type="Proteomes" id="UP000194841"/>
    </source>
</evidence>
<dbReference type="Proteomes" id="UP000194841">
    <property type="component" value="Unassembled WGS sequence"/>
</dbReference>
<dbReference type="PROSITE" id="PS51846">
    <property type="entry name" value="CNNM"/>
    <property type="match status" value="1"/>
</dbReference>
<keyword evidence="5" id="KW-1185">Reference proteome</keyword>
<feature type="transmembrane region" description="Helical" evidence="2">
    <location>
        <begin position="84"/>
        <end position="104"/>
    </location>
</feature>
<dbReference type="AlphaFoldDB" id="A0A2C9ZZB6"/>
<dbReference type="EMBL" id="MWPV01000007">
    <property type="protein sequence ID" value="OUL56107.1"/>
    <property type="molecule type" value="Genomic_DNA"/>
</dbReference>
<reference evidence="4 5" key="1">
    <citation type="submission" date="2017-02" db="EMBL/GenBank/DDBJ databases">
        <title>Pseudoalteromonas ulvae TC14 Genome.</title>
        <authorList>
            <person name="Molmeret M."/>
        </authorList>
    </citation>
    <scope>NUCLEOTIDE SEQUENCE [LARGE SCALE GENOMIC DNA]</scope>
    <source>
        <strain evidence="4">TC14</strain>
    </source>
</reference>
<evidence type="ECO:0000256" key="1">
    <source>
        <dbReference type="PROSITE-ProRule" id="PRU01193"/>
    </source>
</evidence>
<feature type="domain" description="CNNM transmembrane" evidence="3">
    <location>
        <begin position="1"/>
        <end position="177"/>
    </location>
</feature>
<protein>
    <submittedName>
        <fullName evidence="4">Mg2+ and Co2+ transporter CorB</fullName>
    </submittedName>
</protein>
<dbReference type="OrthoDB" id="5470682at2"/>
<feature type="transmembrane region" description="Helical" evidence="2">
    <location>
        <begin position="58"/>
        <end position="78"/>
    </location>
</feature>
<dbReference type="PANTHER" id="PTHR12064:SF94">
    <property type="entry name" value="UNEXTENDED PROTEIN"/>
    <property type="match status" value="1"/>
</dbReference>
<sequence>MTFEVMIWCAIAVCISQSAIFSGLNLAFFSLSRLQLEMESSKGNEAARKVMALRDDSNFLLATILWGNVGINVLLTLLSDSVLMGVSSFLFSTIAITIIGEITPQAYFSRNALKMASMLSPLIRFYQLLFYVVAKPTALVLDAWLGKEGITYFAESELRGIIRKHIEAEEADVHHVEGIGALNFFALDEITVTKEGEIIDPDSIVSLPTKLDLPIFPELTLAADNEFLRTLHKSGYSWVIITNEDDWPLLVVDADGFLRAALFEPDTFDPYHYCHRPIVVTDEGLRLSEVILKIRASHSSDKSFDGAIDHDVVLVWAEQKRIITGADIFGRLLKGMVAPKLTSHATSPNEGANNQ</sequence>
<dbReference type="GO" id="GO:0010960">
    <property type="term" value="P:magnesium ion homeostasis"/>
    <property type="evidence" value="ECO:0007669"/>
    <property type="project" value="InterPro"/>
</dbReference>
<dbReference type="InterPro" id="IPR002550">
    <property type="entry name" value="CNNM"/>
</dbReference>